<dbReference type="InterPro" id="IPR010131">
    <property type="entry name" value="MdtP/NodT-like"/>
</dbReference>
<keyword evidence="5" id="KW-1185">Reference proteome</keyword>
<proteinExistence type="inferred from homology"/>
<keyword evidence="2" id="KW-0175">Coiled coil</keyword>
<dbReference type="PANTHER" id="PTHR30203:SF24">
    <property type="entry name" value="BLR4935 PROTEIN"/>
    <property type="match status" value="1"/>
</dbReference>
<dbReference type="Proteomes" id="UP001204445">
    <property type="component" value="Unassembled WGS sequence"/>
</dbReference>
<dbReference type="GO" id="GO:0015562">
    <property type="term" value="F:efflux transmembrane transporter activity"/>
    <property type="evidence" value="ECO:0007669"/>
    <property type="project" value="InterPro"/>
</dbReference>
<keyword evidence="3" id="KW-0732">Signal</keyword>
<evidence type="ECO:0000256" key="1">
    <source>
        <dbReference type="ARBA" id="ARBA00007613"/>
    </source>
</evidence>
<comment type="caution">
    <text evidence="4">The sequence shown here is derived from an EMBL/GenBank/DDBJ whole genome shotgun (WGS) entry which is preliminary data.</text>
</comment>
<gene>
    <name evidence="4" type="ORF">J2T55_000889</name>
</gene>
<organism evidence="4 5">
    <name type="scientific">Methylohalomonas lacus</name>
    <dbReference type="NCBI Taxonomy" id="398773"/>
    <lineage>
        <taxon>Bacteria</taxon>
        <taxon>Pseudomonadati</taxon>
        <taxon>Pseudomonadota</taxon>
        <taxon>Gammaproteobacteria</taxon>
        <taxon>Methylohalomonadales</taxon>
        <taxon>Methylohalomonadaceae</taxon>
        <taxon>Methylohalomonas</taxon>
    </lineage>
</organism>
<protein>
    <submittedName>
        <fullName evidence="4">Cobalt-zinc-cadmium efflux system outer membrane protein</fullName>
    </submittedName>
</protein>
<dbReference type="SUPFAM" id="SSF56954">
    <property type="entry name" value="Outer membrane efflux proteins (OEP)"/>
    <property type="match status" value="1"/>
</dbReference>
<feature type="coiled-coil region" evidence="2">
    <location>
        <begin position="169"/>
        <end position="203"/>
    </location>
</feature>
<evidence type="ECO:0000256" key="2">
    <source>
        <dbReference type="SAM" id="Coils"/>
    </source>
</evidence>
<accession>A0AAE3HKM2</accession>
<feature type="chain" id="PRO_5042125184" evidence="3">
    <location>
        <begin position="23"/>
        <end position="419"/>
    </location>
</feature>
<evidence type="ECO:0000313" key="5">
    <source>
        <dbReference type="Proteomes" id="UP001204445"/>
    </source>
</evidence>
<feature type="signal peptide" evidence="3">
    <location>
        <begin position="1"/>
        <end position="22"/>
    </location>
</feature>
<dbReference type="Gene3D" id="1.20.1600.10">
    <property type="entry name" value="Outer membrane efflux proteins (OEP)"/>
    <property type="match status" value="1"/>
</dbReference>
<comment type="similarity">
    <text evidence="1">Belongs to the outer membrane factor (OMF) (TC 1.B.17) family.</text>
</comment>
<reference evidence="4" key="1">
    <citation type="submission" date="2022-08" db="EMBL/GenBank/DDBJ databases">
        <title>Genomic Encyclopedia of Type Strains, Phase III (KMG-III): the genomes of soil and plant-associated and newly described type strains.</title>
        <authorList>
            <person name="Whitman W."/>
        </authorList>
    </citation>
    <scope>NUCLEOTIDE SEQUENCE</scope>
    <source>
        <strain evidence="4">HMT 1</strain>
    </source>
</reference>
<dbReference type="PANTHER" id="PTHR30203">
    <property type="entry name" value="OUTER MEMBRANE CATION EFFLUX PROTEIN"/>
    <property type="match status" value="1"/>
</dbReference>
<sequence length="419" mass="46691">MNHVLRLSMAGLLLLASMPVTAAGPLRMADALARALTESPKLETYSYSIRAAEAERLQAGLLPNPELGLQLENFAGTGEISGVRGMETTLMLSQLLELGGKREKRELTAARNVGLIEADYDISRLDVLAEVARRFIHVARDQRLLKVAKEAVDLAESNRSSVAERVEAARAMQAELSRADIELARARLRLEHREHELLAAKRRLAASWGSDSVDFARVEADLFRLPATRDLDSLLSELRDSPDLARFLSERRLREAELELAKAGAVPDARIGAGIRRLESIDEQALMLNFSMELPVFDRNQGNIRAARKRLGQVAVDETTTYIEAQSLLFTTYQELRHARTEADTLREDVIPQSRRAMNSFEDGYAAGRFSYLEVADARREFMEVQAEAIRAAASYHSHLIEIERLTGLGFGVERGDLK</sequence>
<name>A0AAE3HKM2_9GAMM</name>
<dbReference type="RefSeq" id="WP_259054483.1">
    <property type="nucleotide sequence ID" value="NZ_JANUCT010000005.1"/>
</dbReference>
<dbReference type="EMBL" id="JANUCT010000005">
    <property type="protein sequence ID" value="MCS3902881.1"/>
    <property type="molecule type" value="Genomic_DNA"/>
</dbReference>
<evidence type="ECO:0000256" key="3">
    <source>
        <dbReference type="SAM" id="SignalP"/>
    </source>
</evidence>
<dbReference type="AlphaFoldDB" id="A0AAE3HKM2"/>
<dbReference type="Pfam" id="PF02321">
    <property type="entry name" value="OEP"/>
    <property type="match status" value="2"/>
</dbReference>
<dbReference type="InterPro" id="IPR003423">
    <property type="entry name" value="OMP_efflux"/>
</dbReference>
<evidence type="ECO:0000313" key="4">
    <source>
        <dbReference type="EMBL" id="MCS3902881.1"/>
    </source>
</evidence>